<reference evidence="2" key="1">
    <citation type="submission" date="2021-01" db="EMBL/GenBank/DDBJ databases">
        <authorList>
            <person name="Corre E."/>
            <person name="Pelletier E."/>
            <person name="Niang G."/>
            <person name="Scheremetjew M."/>
            <person name="Finn R."/>
            <person name="Kale V."/>
            <person name="Holt S."/>
            <person name="Cochrane G."/>
            <person name="Meng A."/>
            <person name="Brown T."/>
            <person name="Cohen L."/>
        </authorList>
    </citation>
    <scope>NUCLEOTIDE SEQUENCE</scope>
    <source>
        <strain evidence="2">GSBS06</strain>
    </source>
</reference>
<dbReference type="EMBL" id="HBIN01022361">
    <property type="protein sequence ID" value="CAE0447204.1"/>
    <property type="molecule type" value="Transcribed_RNA"/>
</dbReference>
<dbReference type="Pfam" id="PF00650">
    <property type="entry name" value="CRAL_TRIO"/>
    <property type="match status" value="1"/>
</dbReference>
<dbReference type="GO" id="GO:0008526">
    <property type="term" value="F:phosphatidylinositol transfer activity"/>
    <property type="evidence" value="ECO:0007669"/>
    <property type="project" value="TreeGrafter"/>
</dbReference>
<dbReference type="SMART" id="SM00516">
    <property type="entry name" value="SEC14"/>
    <property type="match status" value="1"/>
</dbReference>
<sequence>MGDTLETNISDKNFADEVIPTLKPEHVAALEEFRKLASGKSCKEIEQKIGSFTLSDATLLRFLQQRLFNVEKAEKLLDKHLDWRDKYMPSTLTVSDIEAPLKSGIVRRAGLSKERTPIVFIDVENFHPKKLYSDHDDFVKLCAFFFEYNIRLLQPGVYHGVIIFDLKGYSYKEHGNKLSLFLVQILIQIVQEQYPQRMRKIYITNAPYLFNMLWNIIKVWMEKDLKEKIVIVKNMETLKELIDEDVLEERFGGRRSEPYPIDGVDIPLE</sequence>
<dbReference type="PANTHER" id="PTHR45824:SF29">
    <property type="entry name" value="GH16843P"/>
    <property type="match status" value="1"/>
</dbReference>
<dbReference type="PANTHER" id="PTHR45824">
    <property type="entry name" value="GH16843P"/>
    <property type="match status" value="1"/>
</dbReference>
<organism evidence="2">
    <name type="scientific">Aplanochytrium stocchinoi</name>
    <dbReference type="NCBI Taxonomy" id="215587"/>
    <lineage>
        <taxon>Eukaryota</taxon>
        <taxon>Sar</taxon>
        <taxon>Stramenopiles</taxon>
        <taxon>Bigyra</taxon>
        <taxon>Labyrinthulomycetes</taxon>
        <taxon>Thraustochytrida</taxon>
        <taxon>Thraustochytriidae</taxon>
        <taxon>Aplanochytrium</taxon>
    </lineage>
</organism>
<protein>
    <recommendedName>
        <fullName evidence="1">CRAL-TRIO domain-containing protein</fullName>
    </recommendedName>
</protein>
<evidence type="ECO:0000313" key="2">
    <source>
        <dbReference type="EMBL" id="CAE0447204.1"/>
    </source>
</evidence>
<dbReference type="InterPro" id="IPR036865">
    <property type="entry name" value="CRAL-TRIO_dom_sf"/>
</dbReference>
<dbReference type="SUPFAM" id="SSF52087">
    <property type="entry name" value="CRAL/TRIO domain"/>
    <property type="match status" value="1"/>
</dbReference>
<dbReference type="PRINTS" id="PR00180">
    <property type="entry name" value="CRETINALDHBP"/>
</dbReference>
<gene>
    <name evidence="2" type="ORF">ASTO00021_LOCUS17183</name>
</gene>
<dbReference type="InterPro" id="IPR011074">
    <property type="entry name" value="CRAL/TRIO_N_dom"/>
</dbReference>
<dbReference type="PROSITE" id="PS50191">
    <property type="entry name" value="CRAL_TRIO"/>
    <property type="match status" value="1"/>
</dbReference>
<feature type="domain" description="CRAL-TRIO" evidence="1">
    <location>
        <begin position="93"/>
        <end position="259"/>
    </location>
</feature>
<proteinExistence type="predicted"/>
<dbReference type="Gene3D" id="3.40.525.10">
    <property type="entry name" value="CRAL-TRIO lipid binding domain"/>
    <property type="match status" value="1"/>
</dbReference>
<dbReference type="CDD" id="cd00170">
    <property type="entry name" value="SEC14"/>
    <property type="match status" value="1"/>
</dbReference>
<dbReference type="AlphaFoldDB" id="A0A7S3V239"/>
<dbReference type="InterPro" id="IPR036273">
    <property type="entry name" value="CRAL/TRIO_N_dom_sf"/>
</dbReference>
<dbReference type="SUPFAM" id="SSF46938">
    <property type="entry name" value="CRAL/TRIO N-terminal domain"/>
    <property type="match status" value="1"/>
</dbReference>
<dbReference type="InterPro" id="IPR001251">
    <property type="entry name" value="CRAL-TRIO_dom"/>
</dbReference>
<evidence type="ECO:0000259" key="1">
    <source>
        <dbReference type="PROSITE" id="PS50191"/>
    </source>
</evidence>
<accession>A0A7S3V239</accession>
<dbReference type="SMART" id="SM01100">
    <property type="entry name" value="CRAL_TRIO_N"/>
    <property type="match status" value="1"/>
</dbReference>
<name>A0A7S3V239_9STRA</name>
<dbReference type="InterPro" id="IPR052578">
    <property type="entry name" value="PI_Transfer_CRAL-TRIO"/>
</dbReference>